<evidence type="ECO:0000256" key="10">
    <source>
        <dbReference type="HAMAP-Rule" id="MF_00145"/>
    </source>
</evidence>
<gene>
    <name evidence="10" type="primary">pgk</name>
    <name evidence="12" type="ORF">J2Z76_001386</name>
</gene>
<comment type="caution">
    <text evidence="12">The sequence shown here is derived from an EMBL/GenBank/DDBJ whole genome shotgun (WGS) entry which is preliminary data.</text>
</comment>
<dbReference type="Pfam" id="PF00162">
    <property type="entry name" value="PGK"/>
    <property type="match status" value="1"/>
</dbReference>
<organism evidence="12 13">
    <name type="scientific">Sedimentibacter acidaminivorans</name>
    <dbReference type="NCBI Taxonomy" id="913099"/>
    <lineage>
        <taxon>Bacteria</taxon>
        <taxon>Bacillati</taxon>
        <taxon>Bacillota</taxon>
        <taxon>Tissierellia</taxon>
        <taxon>Sedimentibacter</taxon>
    </lineage>
</organism>
<feature type="binding site" evidence="10">
    <location>
        <position position="121"/>
    </location>
    <ligand>
        <name>substrate</name>
    </ligand>
</feature>
<dbReference type="PRINTS" id="PR00477">
    <property type="entry name" value="PHGLYCKINASE"/>
</dbReference>
<evidence type="ECO:0000256" key="9">
    <source>
        <dbReference type="ARBA" id="ARBA00023152"/>
    </source>
</evidence>
<dbReference type="InterPro" id="IPR001576">
    <property type="entry name" value="Phosphoglycerate_kinase"/>
</dbReference>
<dbReference type="PANTHER" id="PTHR11406">
    <property type="entry name" value="PHOSPHOGLYCERATE KINASE"/>
    <property type="match status" value="1"/>
</dbReference>
<evidence type="ECO:0000313" key="12">
    <source>
        <dbReference type="EMBL" id="MBP1925527.1"/>
    </source>
</evidence>
<name>A0ABS4GDE2_9FIRM</name>
<dbReference type="InterPro" id="IPR015911">
    <property type="entry name" value="Phosphoglycerate_kinase_CS"/>
</dbReference>
<comment type="similarity">
    <text evidence="10 11">Belongs to the phosphoglycerate kinase family.</text>
</comment>
<accession>A0ABS4GDE2</accession>
<evidence type="ECO:0000256" key="11">
    <source>
        <dbReference type="RuleBase" id="RU000532"/>
    </source>
</evidence>
<dbReference type="Gene3D" id="3.40.50.1260">
    <property type="entry name" value="Phosphoglycerate kinase, N-terminal domain"/>
    <property type="match status" value="2"/>
</dbReference>
<feature type="binding site" evidence="10">
    <location>
        <begin position="353"/>
        <end position="356"/>
    </location>
    <ligand>
        <name>ATP</name>
        <dbReference type="ChEBI" id="CHEBI:30616"/>
    </ligand>
</feature>
<dbReference type="EMBL" id="JAGGKS010000003">
    <property type="protein sequence ID" value="MBP1925527.1"/>
    <property type="molecule type" value="Genomic_DNA"/>
</dbReference>
<keyword evidence="7 10" id="KW-0418">Kinase</keyword>
<feature type="binding site" evidence="10">
    <location>
        <begin position="21"/>
        <end position="23"/>
    </location>
    <ligand>
        <name>substrate</name>
    </ligand>
</feature>
<keyword evidence="10" id="KW-0963">Cytoplasm</keyword>
<dbReference type="InterPro" id="IPR036043">
    <property type="entry name" value="Phosphoglycerate_kinase_sf"/>
</dbReference>
<keyword evidence="5 10" id="KW-0808">Transferase</keyword>
<evidence type="ECO:0000256" key="1">
    <source>
        <dbReference type="ARBA" id="ARBA00000642"/>
    </source>
</evidence>
<comment type="subcellular location">
    <subcellularLocation>
        <location evidence="10">Cytoplasm</location>
    </subcellularLocation>
</comment>
<dbReference type="RefSeq" id="WP_209511255.1">
    <property type="nucleotide sequence ID" value="NZ_JAGGKS010000003.1"/>
</dbReference>
<feature type="binding site" evidence="10">
    <location>
        <position position="204"/>
    </location>
    <ligand>
        <name>ATP</name>
        <dbReference type="ChEBI" id="CHEBI:30616"/>
    </ligand>
</feature>
<comment type="pathway">
    <text evidence="2 10">Carbohydrate degradation; glycolysis; pyruvate from D-glyceraldehyde 3-phosphate: step 2/5.</text>
</comment>
<dbReference type="PROSITE" id="PS00111">
    <property type="entry name" value="PGLYCERATE_KINASE"/>
    <property type="match status" value="1"/>
</dbReference>
<dbReference type="HAMAP" id="MF_00145">
    <property type="entry name" value="Phosphoglyc_kinase"/>
    <property type="match status" value="1"/>
</dbReference>
<sequence>MNKKTLKDIDVKNKKVLVRCDFNVPLDKSGNITDDIRITSSLPTIKYLLNNGASLILMSHLGRPDGEPKKEYSLLPVAKRLEKLLDKKIIFEDCDIVVDDKVKADALKLQSGEVMILQNTRYRKEETKNGDALSKDLAGLADIYVNDAFGTAHRAHSSNAGVCKYLPSAVGFLVEKEIAVMGNALENPKRPLTAILGGAKVADKIAVIENFLNIADNIIIGGGMMYTFLKAQGYNVGKSLLEEDKIDLAKGIIQKSKDKNINLYLPIDVVVAKEFKNDTEFYTVDSDSIPDDFMGLDIGEKTIEKFCEVISISKTIIWNGPLGVFEMDNFAKGTNSIAEFIANNKEAISIVGGGDSAAAVEKVGLADKITHISTGGGASLEFLEGKVLPGIDAVDNK</sequence>
<evidence type="ECO:0000313" key="13">
    <source>
        <dbReference type="Proteomes" id="UP001519342"/>
    </source>
</evidence>
<evidence type="ECO:0000256" key="8">
    <source>
        <dbReference type="ARBA" id="ARBA00022840"/>
    </source>
</evidence>
<feature type="binding site" evidence="10">
    <location>
        <position position="37"/>
    </location>
    <ligand>
        <name>substrate</name>
    </ligand>
</feature>
<feature type="binding site" evidence="10">
    <location>
        <begin position="60"/>
        <end position="63"/>
    </location>
    <ligand>
        <name>substrate</name>
    </ligand>
</feature>
<feature type="binding site" evidence="10">
    <location>
        <position position="326"/>
    </location>
    <ligand>
        <name>ATP</name>
        <dbReference type="ChEBI" id="CHEBI:30616"/>
    </ligand>
</feature>
<feature type="binding site" evidence="10">
    <location>
        <position position="154"/>
    </location>
    <ligand>
        <name>substrate</name>
    </ligand>
</feature>
<dbReference type="InterPro" id="IPR015824">
    <property type="entry name" value="Phosphoglycerate_kinase_N"/>
</dbReference>
<dbReference type="CDD" id="cd00318">
    <property type="entry name" value="Phosphoglycerate_kinase"/>
    <property type="match status" value="1"/>
</dbReference>
<evidence type="ECO:0000256" key="5">
    <source>
        <dbReference type="ARBA" id="ARBA00022679"/>
    </source>
</evidence>
<keyword evidence="9 10" id="KW-0324">Glycolysis</keyword>
<keyword evidence="6 10" id="KW-0547">Nucleotide-binding</keyword>
<keyword evidence="8 10" id="KW-0067">ATP-binding</keyword>
<dbReference type="GO" id="GO:0004618">
    <property type="term" value="F:phosphoglycerate kinase activity"/>
    <property type="evidence" value="ECO:0007669"/>
    <property type="project" value="UniProtKB-EC"/>
</dbReference>
<comment type="subunit">
    <text evidence="10">Monomer.</text>
</comment>
<proteinExistence type="inferred from homology"/>
<keyword evidence="13" id="KW-1185">Reference proteome</keyword>
<evidence type="ECO:0000256" key="4">
    <source>
        <dbReference type="ARBA" id="ARBA00016471"/>
    </source>
</evidence>
<reference evidence="12 13" key="1">
    <citation type="submission" date="2021-03" db="EMBL/GenBank/DDBJ databases">
        <title>Genomic Encyclopedia of Type Strains, Phase IV (KMG-IV): sequencing the most valuable type-strain genomes for metagenomic binning, comparative biology and taxonomic classification.</title>
        <authorList>
            <person name="Goeker M."/>
        </authorList>
    </citation>
    <scope>NUCLEOTIDE SEQUENCE [LARGE SCALE GENOMIC DNA]</scope>
    <source>
        <strain evidence="12 13">DSM 24004</strain>
    </source>
</reference>
<evidence type="ECO:0000256" key="3">
    <source>
        <dbReference type="ARBA" id="ARBA00013061"/>
    </source>
</evidence>
<comment type="catalytic activity">
    <reaction evidence="1 10 11">
        <text>(2R)-3-phosphoglycerate + ATP = (2R)-3-phospho-glyceroyl phosphate + ADP</text>
        <dbReference type="Rhea" id="RHEA:14801"/>
        <dbReference type="ChEBI" id="CHEBI:30616"/>
        <dbReference type="ChEBI" id="CHEBI:57604"/>
        <dbReference type="ChEBI" id="CHEBI:58272"/>
        <dbReference type="ChEBI" id="CHEBI:456216"/>
        <dbReference type="EC" id="2.7.2.3"/>
    </reaction>
</comment>
<dbReference type="PIRSF" id="PIRSF000724">
    <property type="entry name" value="Pgk"/>
    <property type="match status" value="1"/>
</dbReference>
<evidence type="ECO:0000256" key="7">
    <source>
        <dbReference type="ARBA" id="ARBA00022777"/>
    </source>
</evidence>
<protein>
    <recommendedName>
        <fullName evidence="4 10">Phosphoglycerate kinase</fullName>
        <ecNumber evidence="3 10">2.7.2.3</ecNumber>
    </recommendedName>
</protein>
<feature type="binding site" evidence="10">
    <location>
        <position position="295"/>
    </location>
    <ligand>
        <name>ATP</name>
        <dbReference type="ChEBI" id="CHEBI:30616"/>
    </ligand>
</feature>
<dbReference type="PANTHER" id="PTHR11406:SF23">
    <property type="entry name" value="PHOSPHOGLYCERATE KINASE 1, CHLOROPLASTIC-RELATED"/>
    <property type="match status" value="1"/>
</dbReference>
<evidence type="ECO:0000256" key="2">
    <source>
        <dbReference type="ARBA" id="ARBA00004838"/>
    </source>
</evidence>
<dbReference type="SUPFAM" id="SSF53748">
    <property type="entry name" value="Phosphoglycerate kinase"/>
    <property type="match status" value="1"/>
</dbReference>
<evidence type="ECO:0000256" key="6">
    <source>
        <dbReference type="ARBA" id="ARBA00022741"/>
    </source>
</evidence>
<dbReference type="EC" id="2.7.2.3" evidence="3 10"/>
<dbReference type="Proteomes" id="UP001519342">
    <property type="component" value="Unassembled WGS sequence"/>
</dbReference>